<feature type="signal peptide" evidence="1">
    <location>
        <begin position="1"/>
        <end position="24"/>
    </location>
</feature>
<feature type="chain" id="PRO_5041900279" evidence="1">
    <location>
        <begin position="25"/>
        <end position="338"/>
    </location>
</feature>
<protein>
    <submittedName>
        <fullName evidence="2">Endo-1,3(4)-beta-glucanase</fullName>
    </submittedName>
</protein>
<proteinExistence type="predicted"/>
<keyword evidence="1" id="KW-0732">Signal</keyword>
<dbReference type="InterPro" id="IPR050546">
    <property type="entry name" value="Glycosyl_Hydrlase_16"/>
</dbReference>
<comment type="caution">
    <text evidence="2">The sequence shown here is derived from an EMBL/GenBank/DDBJ whole genome shotgun (WGS) entry which is preliminary data.</text>
</comment>
<dbReference type="PANTHER" id="PTHR10963:SF24">
    <property type="entry name" value="GLYCOSIDASE C21B10.07-RELATED"/>
    <property type="match status" value="1"/>
</dbReference>
<dbReference type="PANTHER" id="PTHR10963">
    <property type="entry name" value="GLYCOSYL HYDROLASE-RELATED"/>
    <property type="match status" value="1"/>
</dbReference>
<reference evidence="2" key="2">
    <citation type="submission" date="2023-06" db="EMBL/GenBank/DDBJ databases">
        <authorList>
            <consortium name="Lawrence Berkeley National Laboratory"/>
            <person name="Haridas S."/>
            <person name="Hensen N."/>
            <person name="Bonometti L."/>
            <person name="Westerberg I."/>
            <person name="Brannstrom I.O."/>
            <person name="Guillou S."/>
            <person name="Cros-Aarteil S."/>
            <person name="Calhoun S."/>
            <person name="Kuo A."/>
            <person name="Mondo S."/>
            <person name="Pangilinan J."/>
            <person name="Riley R."/>
            <person name="Labutti K."/>
            <person name="Andreopoulos B."/>
            <person name="Lipzen A."/>
            <person name="Chen C."/>
            <person name="Yanf M."/>
            <person name="Daum C."/>
            <person name="Ng V."/>
            <person name="Clum A."/>
            <person name="Steindorff A."/>
            <person name="Ohm R."/>
            <person name="Martin F."/>
            <person name="Silar P."/>
            <person name="Natvig D."/>
            <person name="Lalanne C."/>
            <person name="Gautier V."/>
            <person name="Ament-Velasquez S.L."/>
            <person name="Kruys A."/>
            <person name="Hutchinson M.I."/>
            <person name="Powell A.J."/>
            <person name="Barry K."/>
            <person name="Miller A.N."/>
            <person name="Grigoriev I.V."/>
            <person name="Debuchy R."/>
            <person name="Gladieux P."/>
            <person name="Thoren M.H."/>
            <person name="Johannesson H."/>
        </authorList>
    </citation>
    <scope>NUCLEOTIDE SEQUENCE</scope>
    <source>
        <strain evidence="2">CBS 118394</strain>
    </source>
</reference>
<dbReference type="GO" id="GO:0009251">
    <property type="term" value="P:glucan catabolic process"/>
    <property type="evidence" value="ECO:0007669"/>
    <property type="project" value="TreeGrafter"/>
</dbReference>
<evidence type="ECO:0000313" key="2">
    <source>
        <dbReference type="EMBL" id="KAK3322898.1"/>
    </source>
</evidence>
<dbReference type="AlphaFoldDB" id="A0AAE0IDD8"/>
<name>A0AAE0IDD8_9PEZI</name>
<feature type="non-terminal residue" evidence="2">
    <location>
        <position position="338"/>
    </location>
</feature>
<organism evidence="2 3">
    <name type="scientific">Apodospora peruviana</name>
    <dbReference type="NCBI Taxonomy" id="516989"/>
    <lineage>
        <taxon>Eukaryota</taxon>
        <taxon>Fungi</taxon>
        <taxon>Dikarya</taxon>
        <taxon>Ascomycota</taxon>
        <taxon>Pezizomycotina</taxon>
        <taxon>Sordariomycetes</taxon>
        <taxon>Sordariomycetidae</taxon>
        <taxon>Sordariales</taxon>
        <taxon>Lasiosphaeriaceae</taxon>
        <taxon>Apodospora</taxon>
    </lineage>
</organism>
<reference evidence="2" key="1">
    <citation type="journal article" date="2023" name="Mol. Phylogenet. Evol.">
        <title>Genome-scale phylogeny and comparative genomics of the fungal order Sordariales.</title>
        <authorList>
            <person name="Hensen N."/>
            <person name="Bonometti L."/>
            <person name="Westerberg I."/>
            <person name="Brannstrom I.O."/>
            <person name="Guillou S."/>
            <person name="Cros-Aarteil S."/>
            <person name="Calhoun S."/>
            <person name="Haridas S."/>
            <person name="Kuo A."/>
            <person name="Mondo S."/>
            <person name="Pangilinan J."/>
            <person name="Riley R."/>
            <person name="LaButti K."/>
            <person name="Andreopoulos B."/>
            <person name="Lipzen A."/>
            <person name="Chen C."/>
            <person name="Yan M."/>
            <person name="Daum C."/>
            <person name="Ng V."/>
            <person name="Clum A."/>
            <person name="Steindorff A."/>
            <person name="Ohm R.A."/>
            <person name="Martin F."/>
            <person name="Silar P."/>
            <person name="Natvig D.O."/>
            <person name="Lalanne C."/>
            <person name="Gautier V."/>
            <person name="Ament-Velasquez S.L."/>
            <person name="Kruys A."/>
            <person name="Hutchinson M.I."/>
            <person name="Powell A.J."/>
            <person name="Barry K."/>
            <person name="Miller A.N."/>
            <person name="Grigoriev I.V."/>
            <person name="Debuchy R."/>
            <person name="Gladieux P."/>
            <person name="Hiltunen Thoren M."/>
            <person name="Johannesson H."/>
        </authorList>
    </citation>
    <scope>NUCLEOTIDE SEQUENCE</scope>
    <source>
        <strain evidence="2">CBS 118394</strain>
    </source>
</reference>
<dbReference type="InterPro" id="IPR013320">
    <property type="entry name" value="ConA-like_dom_sf"/>
</dbReference>
<keyword evidence="3" id="KW-1185">Reference proteome</keyword>
<dbReference type="EMBL" id="JAUEDM010000003">
    <property type="protein sequence ID" value="KAK3322898.1"/>
    <property type="molecule type" value="Genomic_DNA"/>
</dbReference>
<evidence type="ECO:0000256" key="1">
    <source>
        <dbReference type="SAM" id="SignalP"/>
    </source>
</evidence>
<evidence type="ECO:0000313" key="3">
    <source>
        <dbReference type="Proteomes" id="UP001283341"/>
    </source>
</evidence>
<dbReference type="Gene3D" id="2.60.120.200">
    <property type="match status" value="1"/>
</dbReference>
<dbReference type="Pfam" id="PF26113">
    <property type="entry name" value="GH16_XgeA"/>
    <property type="match status" value="1"/>
</dbReference>
<dbReference type="Proteomes" id="UP001283341">
    <property type="component" value="Unassembled WGS sequence"/>
</dbReference>
<sequence length="338" mass="36952">MAPSFAKLGAAAALAYVYASGAAAYAPSESYQLVESYDPSNFFTKWTFFVSDFESTDHMAVSPTHGFVNFRNQQDAANLELIKTLGDEVYIGVDSTRSHVVGRDSVRLESITKYNGGLIIAHFNHIPKAVCGAWPAFWMYGPNWPNGGEVDIYEQWNLDNNFNAFHTGAPADVGACTLKASTFTSPVRTSNCFVYAAGQWDNEGCAAVPSAPINPPSTGAAIYATEWTDDVFRIWTWPAASAPPDVLAGEPNPAHWGLPNFSIDSSSCDIGRAFKDMKMVLNIDFCGDAAGNPGIWGADPNEKCYGETGYSWCPTYVDFSPHDFAEVFWKIKDIKVYE</sequence>
<accession>A0AAE0IDD8</accession>
<dbReference type="SUPFAM" id="SSF49899">
    <property type="entry name" value="Concanavalin A-like lectins/glucanases"/>
    <property type="match status" value="1"/>
</dbReference>
<gene>
    <name evidence="2" type="ORF">B0H66DRAFT_473680</name>
</gene>